<protein>
    <submittedName>
        <fullName evidence="5">Peptidase M23</fullName>
    </submittedName>
</protein>
<evidence type="ECO:0000259" key="4">
    <source>
        <dbReference type="Pfam" id="PF01551"/>
    </source>
</evidence>
<reference evidence="5" key="2">
    <citation type="submission" date="2020-09" db="EMBL/GenBank/DDBJ databases">
        <authorList>
            <person name="Sun Q."/>
            <person name="Zhou Y."/>
        </authorList>
    </citation>
    <scope>NUCLEOTIDE SEQUENCE</scope>
    <source>
        <strain evidence="5">CGMCC 1.12506</strain>
    </source>
</reference>
<feature type="domain" description="M23ase beta-sheet core" evidence="4">
    <location>
        <begin position="313"/>
        <end position="404"/>
    </location>
</feature>
<dbReference type="InterPro" id="IPR050570">
    <property type="entry name" value="Cell_wall_metabolism_enzyme"/>
</dbReference>
<keyword evidence="1 3" id="KW-0732">Signal</keyword>
<dbReference type="Gene3D" id="2.70.70.10">
    <property type="entry name" value="Glucose Permease (Domain IIA)"/>
    <property type="match status" value="1"/>
</dbReference>
<dbReference type="AlphaFoldDB" id="A0A917DAK1"/>
<keyword evidence="2" id="KW-0175">Coiled coil</keyword>
<keyword evidence="6" id="KW-1185">Reference proteome</keyword>
<proteinExistence type="predicted"/>
<dbReference type="InterPro" id="IPR016047">
    <property type="entry name" value="M23ase_b-sheet_dom"/>
</dbReference>
<evidence type="ECO:0000256" key="3">
    <source>
        <dbReference type="SAM" id="SignalP"/>
    </source>
</evidence>
<dbReference type="EMBL" id="BMFG01000003">
    <property type="protein sequence ID" value="GGD23062.1"/>
    <property type="molecule type" value="Genomic_DNA"/>
</dbReference>
<feature type="chain" id="PRO_5038116372" evidence="3">
    <location>
        <begin position="20"/>
        <end position="411"/>
    </location>
</feature>
<feature type="coiled-coil region" evidence="2">
    <location>
        <begin position="24"/>
        <end position="51"/>
    </location>
</feature>
<evidence type="ECO:0000256" key="1">
    <source>
        <dbReference type="ARBA" id="ARBA00022729"/>
    </source>
</evidence>
<gene>
    <name evidence="5" type="ORF">GCM10011343_11540</name>
</gene>
<feature type="coiled-coil region" evidence="2">
    <location>
        <begin position="87"/>
        <end position="114"/>
    </location>
</feature>
<dbReference type="CDD" id="cd12797">
    <property type="entry name" value="M23_peptidase"/>
    <property type="match status" value="1"/>
</dbReference>
<name>A0A917DAK1_9FLAO</name>
<evidence type="ECO:0000313" key="6">
    <source>
        <dbReference type="Proteomes" id="UP000625735"/>
    </source>
</evidence>
<reference evidence="5" key="1">
    <citation type="journal article" date="2014" name="Int. J. Syst. Evol. Microbiol.">
        <title>Complete genome sequence of Corynebacterium casei LMG S-19264T (=DSM 44701T), isolated from a smear-ripened cheese.</title>
        <authorList>
            <consortium name="US DOE Joint Genome Institute (JGI-PGF)"/>
            <person name="Walter F."/>
            <person name="Albersmeier A."/>
            <person name="Kalinowski J."/>
            <person name="Ruckert C."/>
        </authorList>
    </citation>
    <scope>NUCLEOTIDE SEQUENCE</scope>
    <source>
        <strain evidence="5">CGMCC 1.12506</strain>
    </source>
</reference>
<feature type="signal peptide" evidence="3">
    <location>
        <begin position="1"/>
        <end position="19"/>
    </location>
</feature>
<evidence type="ECO:0000256" key="2">
    <source>
        <dbReference type="SAM" id="Coils"/>
    </source>
</evidence>
<dbReference type="Gene3D" id="6.10.250.3150">
    <property type="match status" value="1"/>
</dbReference>
<dbReference type="RefSeq" id="WP_188361586.1">
    <property type="nucleotide sequence ID" value="NZ_BMFG01000003.1"/>
</dbReference>
<feature type="coiled-coil region" evidence="2">
    <location>
        <begin position="169"/>
        <end position="238"/>
    </location>
</feature>
<dbReference type="SUPFAM" id="SSF51261">
    <property type="entry name" value="Duplicated hybrid motif"/>
    <property type="match status" value="1"/>
</dbReference>
<dbReference type="InterPro" id="IPR011055">
    <property type="entry name" value="Dup_hybrid_motif"/>
</dbReference>
<dbReference type="GO" id="GO:0004222">
    <property type="term" value="F:metalloendopeptidase activity"/>
    <property type="evidence" value="ECO:0007669"/>
    <property type="project" value="TreeGrafter"/>
</dbReference>
<organism evidence="5 6">
    <name type="scientific">Flavobacterium orientale</name>
    <dbReference type="NCBI Taxonomy" id="1756020"/>
    <lineage>
        <taxon>Bacteria</taxon>
        <taxon>Pseudomonadati</taxon>
        <taxon>Bacteroidota</taxon>
        <taxon>Flavobacteriia</taxon>
        <taxon>Flavobacteriales</taxon>
        <taxon>Flavobacteriaceae</taxon>
        <taxon>Flavobacterium</taxon>
    </lineage>
</organism>
<evidence type="ECO:0000313" key="5">
    <source>
        <dbReference type="EMBL" id="GGD23062.1"/>
    </source>
</evidence>
<sequence>MFRFFIVLFSLVFSSISWAQNDAQRKLEERKAQLLQEIRLNEKLLSEQKNKEKSVVSVIMQQNAKINLRERLIATTEKQTKLLNDDIYRNQLQINKLTRELKDLKEDYANMIVKSYKSRSEQSRAMFLLSSNSFLQAYKRAQYMKQYAGYRKSQGDEIKIKSDELAIQNEKLATQKTEKEILIKEQEKEKIALQQEKKEQEKLVNSIKKDQKKIAAEIKKKQQETKEIDKKIQQIIRAAIAEANKKTAKLTGEKTVSTGTSSTKFVLTPEGKIISNNFKANKGNLPWPVGKGFVSVKFGSQPHPVVKSTLIQSSGVEITTEAGSNAMAVFEGEVVSIQIITPIKKAVYIQHGDFITVYHNLSSVSVNKGDKVKVKQTIGKIHTDGAGRTTIRFSVLQNDTFLNPQLWLSNM</sequence>
<dbReference type="Proteomes" id="UP000625735">
    <property type="component" value="Unassembled WGS sequence"/>
</dbReference>
<dbReference type="PANTHER" id="PTHR21666">
    <property type="entry name" value="PEPTIDASE-RELATED"/>
    <property type="match status" value="1"/>
</dbReference>
<dbReference type="PANTHER" id="PTHR21666:SF289">
    <property type="entry name" value="L-ALA--D-GLU ENDOPEPTIDASE"/>
    <property type="match status" value="1"/>
</dbReference>
<accession>A0A917DAK1</accession>
<comment type="caution">
    <text evidence="5">The sequence shown here is derived from an EMBL/GenBank/DDBJ whole genome shotgun (WGS) entry which is preliminary data.</text>
</comment>
<dbReference type="Pfam" id="PF01551">
    <property type="entry name" value="Peptidase_M23"/>
    <property type="match status" value="1"/>
</dbReference>